<dbReference type="Proteomes" id="UP001234178">
    <property type="component" value="Unassembled WGS sequence"/>
</dbReference>
<reference evidence="1 2" key="1">
    <citation type="journal article" date="2023" name="Nucleic Acids Res.">
        <title>The hologenome of Daphnia magna reveals possible DNA methylation and microbiome-mediated evolution of the host genome.</title>
        <authorList>
            <person name="Chaturvedi A."/>
            <person name="Li X."/>
            <person name="Dhandapani V."/>
            <person name="Marshall H."/>
            <person name="Kissane S."/>
            <person name="Cuenca-Cambronero M."/>
            <person name="Asole G."/>
            <person name="Calvet F."/>
            <person name="Ruiz-Romero M."/>
            <person name="Marangio P."/>
            <person name="Guigo R."/>
            <person name="Rago D."/>
            <person name="Mirbahai L."/>
            <person name="Eastwood N."/>
            <person name="Colbourne J.K."/>
            <person name="Zhou J."/>
            <person name="Mallon E."/>
            <person name="Orsini L."/>
        </authorList>
    </citation>
    <scope>NUCLEOTIDE SEQUENCE [LARGE SCALE GENOMIC DNA]</scope>
    <source>
        <strain evidence="1">LRV0_1</strain>
    </source>
</reference>
<name>A0ABR0A8F7_9CRUS</name>
<evidence type="ECO:0000313" key="2">
    <source>
        <dbReference type="Proteomes" id="UP001234178"/>
    </source>
</evidence>
<comment type="caution">
    <text evidence="1">The sequence shown here is derived from an EMBL/GenBank/DDBJ whole genome shotgun (WGS) entry which is preliminary data.</text>
</comment>
<proteinExistence type="predicted"/>
<evidence type="ECO:0000313" key="1">
    <source>
        <dbReference type="EMBL" id="KAK4021358.1"/>
    </source>
</evidence>
<sequence length="257" mass="28755">MHVIAMLSYRFPATAIAAFTYSPSRSRSRIKKPISDFDHAEFLSPTLNQRWGVKNDFMCGFCGEEGDLEISIFLVINPFALTETARFKMTIALRASGVKCANERVIIVRDSAMMIDVRRSVKIVFIKGPDSKNPMLGALVTLMRAKSDPNSEVLRFEPKNWNGVSVFLAVPEWRVAHLPRATRFDNLLSNPTVASRPVSRVSKVIPQVQHVPAPTPEVSSGVVDADKKKRNRLKLPLLLNTYSTSVEHLQRSSHTIP</sequence>
<gene>
    <name evidence="1" type="ORF">OUZ56_003275</name>
</gene>
<accession>A0ABR0A8F7</accession>
<dbReference type="EMBL" id="JAOYFB010000036">
    <property type="protein sequence ID" value="KAK4021358.1"/>
    <property type="molecule type" value="Genomic_DNA"/>
</dbReference>
<keyword evidence="2" id="KW-1185">Reference proteome</keyword>
<organism evidence="1 2">
    <name type="scientific">Daphnia magna</name>
    <dbReference type="NCBI Taxonomy" id="35525"/>
    <lineage>
        <taxon>Eukaryota</taxon>
        <taxon>Metazoa</taxon>
        <taxon>Ecdysozoa</taxon>
        <taxon>Arthropoda</taxon>
        <taxon>Crustacea</taxon>
        <taxon>Branchiopoda</taxon>
        <taxon>Diplostraca</taxon>
        <taxon>Cladocera</taxon>
        <taxon>Anomopoda</taxon>
        <taxon>Daphniidae</taxon>
        <taxon>Daphnia</taxon>
    </lineage>
</organism>
<protein>
    <submittedName>
        <fullName evidence="1">Uncharacterized protein</fullName>
    </submittedName>
</protein>